<dbReference type="EMBL" id="CP012661">
    <property type="protein sequence ID" value="AMY71042.1"/>
    <property type="molecule type" value="Genomic_DNA"/>
</dbReference>
<accession>A0A159Z6P7</accession>
<dbReference type="RefSeq" id="WP_066815847.1">
    <property type="nucleotide sequence ID" value="NZ_CP012661.1"/>
</dbReference>
<dbReference type="Proteomes" id="UP000076128">
    <property type="component" value="Chromosome"/>
</dbReference>
<dbReference type="InterPro" id="IPR037523">
    <property type="entry name" value="VOC_core"/>
</dbReference>
<dbReference type="OrthoDB" id="9803142at2"/>
<dbReference type="PANTHER" id="PTHR21366:SF27">
    <property type="entry name" value="GLYOXALASE-LIKE DOMAIN-CONTAINING PROTEIN"/>
    <property type="match status" value="1"/>
</dbReference>
<protein>
    <submittedName>
        <fullName evidence="2">Extradiol ring-cleavage dioxygenase:Glyoxalase/Bleomycin resistance protein/dioxygenase domain:Glyoxalase I</fullName>
    </submittedName>
</protein>
<dbReference type="Gene3D" id="3.10.180.10">
    <property type="entry name" value="2,3-Dihydroxybiphenyl 1,2-Dioxygenase, domain 1"/>
    <property type="match status" value="2"/>
</dbReference>
<dbReference type="PANTHER" id="PTHR21366">
    <property type="entry name" value="GLYOXALASE FAMILY PROTEIN"/>
    <property type="match status" value="1"/>
</dbReference>
<dbReference type="InterPro" id="IPR050383">
    <property type="entry name" value="GlyoxalaseI/FosfomycinResist"/>
</dbReference>
<feature type="domain" description="VOC" evidence="1">
    <location>
        <begin position="16"/>
        <end position="126"/>
    </location>
</feature>
<gene>
    <name evidence="2" type="ORF">AKL17_3820</name>
</gene>
<dbReference type="InterPro" id="IPR029068">
    <property type="entry name" value="Glyas_Bleomycin-R_OHBP_Dase"/>
</dbReference>
<dbReference type="InterPro" id="IPR004360">
    <property type="entry name" value="Glyas_Fos-R_dOase_dom"/>
</dbReference>
<keyword evidence="3" id="KW-1185">Reference proteome</keyword>
<dbReference type="Pfam" id="PF00903">
    <property type="entry name" value="Glyoxalase"/>
    <property type="match status" value="2"/>
</dbReference>
<evidence type="ECO:0000313" key="2">
    <source>
        <dbReference type="EMBL" id="AMY71042.1"/>
    </source>
</evidence>
<dbReference type="SUPFAM" id="SSF54593">
    <property type="entry name" value="Glyoxalase/Bleomycin resistance protein/Dihydroxybiphenyl dioxygenase"/>
    <property type="match status" value="1"/>
</dbReference>
<evidence type="ECO:0000313" key="3">
    <source>
        <dbReference type="Proteomes" id="UP000076128"/>
    </source>
</evidence>
<dbReference type="KEGG" id="daa:AKL17_3820"/>
<dbReference type="GO" id="GO:0051213">
    <property type="term" value="F:dioxygenase activity"/>
    <property type="evidence" value="ECO:0007669"/>
    <property type="project" value="UniProtKB-KW"/>
</dbReference>
<dbReference type="STRING" id="1335048.AKL17_3820"/>
<evidence type="ECO:0000259" key="1">
    <source>
        <dbReference type="PROSITE" id="PS51819"/>
    </source>
</evidence>
<dbReference type="PROSITE" id="PS51819">
    <property type="entry name" value="VOC"/>
    <property type="match status" value="2"/>
</dbReference>
<keyword evidence="2" id="KW-0560">Oxidoreductase</keyword>
<keyword evidence="2" id="KW-0223">Dioxygenase</keyword>
<proteinExistence type="predicted"/>
<dbReference type="AlphaFoldDB" id="A0A159Z6P7"/>
<sequence>MPLPATIFKPPFSITRMSHAVFQVGDLAASRDFYLEVLGMAISDESADTIWLRGLEEGCHHSLVLKRGAPGCQRVGFRVLMEEDLDLVAAHFSAAGLPTQWVEVPYQSRTLHTVDPVGTPLEFCVSMEVRPRLFHHVERYRGASVQRADHVQVLTPGVALALQFYMGMGFRLSEYVQPDDAPDPVFVFLQRKGNPHDVVFANRGTLQLHHIAYTVPDSAALIHTAELMVRRGEGDRVEFGPARHFSPGLARFLYIRDPDGHRIELFPSHYQTMDVEDAPVRWSPEEFRIGGWQEPPQRWLDEAMSFV</sequence>
<name>A0A159Z6P7_9RHOB</name>
<feature type="domain" description="VOC" evidence="1">
    <location>
        <begin position="147"/>
        <end position="268"/>
    </location>
</feature>
<organism evidence="2 3">
    <name type="scientific">Frigidibacter mobilis</name>
    <dbReference type="NCBI Taxonomy" id="1335048"/>
    <lineage>
        <taxon>Bacteria</taxon>
        <taxon>Pseudomonadati</taxon>
        <taxon>Pseudomonadota</taxon>
        <taxon>Alphaproteobacteria</taxon>
        <taxon>Rhodobacterales</taxon>
        <taxon>Paracoccaceae</taxon>
        <taxon>Frigidibacter</taxon>
    </lineage>
</organism>
<reference evidence="2 3" key="1">
    <citation type="submission" date="2015-09" db="EMBL/GenBank/DDBJ databases">
        <title>Complete genome sequence of Defluviimonas alba cai42t isolated from an oilfield in Xinjiang.</title>
        <authorList>
            <person name="Geng S."/>
            <person name="Pan X."/>
            <person name="Wu X."/>
        </authorList>
    </citation>
    <scope>NUCLEOTIDE SEQUENCE [LARGE SCALE GENOMIC DNA]</scope>
    <source>
        <strain evidence="3">cai42</strain>
    </source>
</reference>